<dbReference type="SMART" id="SM00347">
    <property type="entry name" value="HTH_MARR"/>
    <property type="match status" value="1"/>
</dbReference>
<keyword evidence="3" id="KW-1185">Reference proteome</keyword>
<dbReference type="InterPro" id="IPR000835">
    <property type="entry name" value="HTH_MarR-typ"/>
</dbReference>
<dbReference type="InterPro" id="IPR036390">
    <property type="entry name" value="WH_DNA-bd_sf"/>
</dbReference>
<dbReference type="InterPro" id="IPR036388">
    <property type="entry name" value="WH-like_DNA-bd_sf"/>
</dbReference>
<dbReference type="GO" id="GO:0003700">
    <property type="term" value="F:DNA-binding transcription factor activity"/>
    <property type="evidence" value="ECO:0007669"/>
    <property type="project" value="InterPro"/>
</dbReference>
<dbReference type="GO" id="GO:0003677">
    <property type="term" value="F:DNA binding"/>
    <property type="evidence" value="ECO:0007669"/>
    <property type="project" value="UniProtKB-KW"/>
</dbReference>
<proteinExistence type="predicted"/>
<organism evidence="2 3">
    <name type="scientific">Nonomuraea soli</name>
    <dbReference type="NCBI Taxonomy" id="1032476"/>
    <lineage>
        <taxon>Bacteria</taxon>
        <taxon>Bacillati</taxon>
        <taxon>Actinomycetota</taxon>
        <taxon>Actinomycetes</taxon>
        <taxon>Streptosporangiales</taxon>
        <taxon>Streptosporangiaceae</taxon>
        <taxon>Nonomuraea</taxon>
    </lineage>
</organism>
<evidence type="ECO:0000259" key="1">
    <source>
        <dbReference type="PROSITE" id="PS50995"/>
    </source>
</evidence>
<name>A0A7W0HVA8_9ACTN</name>
<accession>A0A7W0HVA8</accession>
<dbReference type="PROSITE" id="PS50995">
    <property type="entry name" value="HTH_MARR_2"/>
    <property type="match status" value="1"/>
</dbReference>
<reference evidence="2 3" key="1">
    <citation type="submission" date="2020-07" db="EMBL/GenBank/DDBJ databases">
        <title>Genomic Encyclopedia of Type Strains, Phase IV (KMG-IV): sequencing the most valuable type-strain genomes for metagenomic binning, comparative biology and taxonomic classification.</title>
        <authorList>
            <person name="Goeker M."/>
        </authorList>
    </citation>
    <scope>NUCLEOTIDE SEQUENCE [LARGE SCALE GENOMIC DNA]</scope>
    <source>
        <strain evidence="2 3">DSM 45533</strain>
    </source>
</reference>
<evidence type="ECO:0000313" key="3">
    <source>
        <dbReference type="Proteomes" id="UP000530928"/>
    </source>
</evidence>
<comment type="caution">
    <text evidence="2">The sequence shown here is derived from an EMBL/GenBank/DDBJ whole genome shotgun (WGS) entry which is preliminary data.</text>
</comment>
<protein>
    <submittedName>
        <fullName evidence="2">DNA-binding MarR family transcriptional regulator</fullName>
    </submittedName>
</protein>
<dbReference type="AlphaFoldDB" id="A0A7W0HVA8"/>
<dbReference type="PANTHER" id="PTHR33164">
    <property type="entry name" value="TRANSCRIPTIONAL REGULATOR, MARR FAMILY"/>
    <property type="match status" value="1"/>
</dbReference>
<dbReference type="RefSeq" id="WP_181615522.1">
    <property type="nucleotide sequence ID" value="NZ_BAABAM010000008.1"/>
</dbReference>
<dbReference type="Pfam" id="PF01047">
    <property type="entry name" value="MarR"/>
    <property type="match status" value="1"/>
</dbReference>
<feature type="domain" description="HTH marR-type" evidence="1">
    <location>
        <begin position="1"/>
        <end position="139"/>
    </location>
</feature>
<dbReference type="PANTHER" id="PTHR33164:SF99">
    <property type="entry name" value="MARR FAMILY REGULATORY PROTEIN"/>
    <property type="match status" value="1"/>
</dbReference>
<dbReference type="GO" id="GO:0006950">
    <property type="term" value="P:response to stress"/>
    <property type="evidence" value="ECO:0007669"/>
    <property type="project" value="TreeGrafter"/>
</dbReference>
<dbReference type="Gene3D" id="1.10.10.10">
    <property type="entry name" value="Winged helix-like DNA-binding domain superfamily/Winged helix DNA-binding domain"/>
    <property type="match status" value="1"/>
</dbReference>
<evidence type="ECO:0000313" key="2">
    <source>
        <dbReference type="EMBL" id="MBA2896827.1"/>
    </source>
</evidence>
<gene>
    <name evidence="2" type="ORF">HNR30_008218</name>
</gene>
<keyword evidence="2" id="KW-0238">DNA-binding</keyword>
<dbReference type="PRINTS" id="PR00598">
    <property type="entry name" value="HTHMARR"/>
</dbReference>
<dbReference type="EMBL" id="JACDUR010000009">
    <property type="protein sequence ID" value="MBA2896827.1"/>
    <property type="molecule type" value="Genomic_DNA"/>
</dbReference>
<dbReference type="Proteomes" id="UP000530928">
    <property type="component" value="Unassembled WGS sequence"/>
</dbReference>
<sequence length="143" mass="15533">MTTFDDDMWVGVVRLHARVEHALATALQRHGLGLSEYRALCHLSQAGKGELRMQELAELLGLNQSSVTRLVSRLEQAGLTRRDLCADDRRGVYSVITEEGRARKAGASDTYEAALTHALDRAQAEGLAPVVTALRAVRPAAAL</sequence>
<dbReference type="InterPro" id="IPR039422">
    <property type="entry name" value="MarR/SlyA-like"/>
</dbReference>
<dbReference type="SUPFAM" id="SSF46785">
    <property type="entry name" value="Winged helix' DNA-binding domain"/>
    <property type="match status" value="1"/>
</dbReference>